<accession>A0ABP8JZZ1</accession>
<evidence type="ECO:0000313" key="7">
    <source>
        <dbReference type="Proteomes" id="UP001500936"/>
    </source>
</evidence>
<evidence type="ECO:0000256" key="3">
    <source>
        <dbReference type="ARBA" id="ARBA00022801"/>
    </source>
</evidence>
<feature type="signal peptide" evidence="4">
    <location>
        <begin position="1"/>
        <end position="22"/>
    </location>
</feature>
<dbReference type="EMBL" id="BAABHB010000001">
    <property type="protein sequence ID" value="GAA4398531.1"/>
    <property type="molecule type" value="Genomic_DNA"/>
</dbReference>
<name>A0ABP8JZZ1_9BACT</name>
<dbReference type="EC" id="3.5.1.28" evidence="2"/>
<evidence type="ECO:0000256" key="2">
    <source>
        <dbReference type="ARBA" id="ARBA00011901"/>
    </source>
</evidence>
<evidence type="ECO:0000313" key="6">
    <source>
        <dbReference type="EMBL" id="GAA4398531.1"/>
    </source>
</evidence>
<dbReference type="SUPFAM" id="SSF53187">
    <property type="entry name" value="Zn-dependent exopeptidases"/>
    <property type="match status" value="1"/>
</dbReference>
<keyword evidence="4" id="KW-0732">Signal</keyword>
<dbReference type="PANTHER" id="PTHR30404">
    <property type="entry name" value="N-ACETYLMURAMOYL-L-ALANINE AMIDASE"/>
    <property type="match status" value="1"/>
</dbReference>
<comment type="catalytic activity">
    <reaction evidence="1">
        <text>Hydrolyzes the link between N-acetylmuramoyl residues and L-amino acid residues in certain cell-wall glycopeptides.</text>
        <dbReference type="EC" id="3.5.1.28"/>
    </reaction>
</comment>
<protein>
    <recommendedName>
        <fullName evidence="2">N-acetylmuramoyl-L-alanine amidase</fullName>
        <ecNumber evidence="2">3.5.1.28</ecNumber>
    </recommendedName>
</protein>
<dbReference type="InterPro" id="IPR002508">
    <property type="entry name" value="MurNAc-LAA_cat"/>
</dbReference>
<sequence>MKNIIVPAVLSLICLLVCSSTADGQRAYGMGVKPAKKLARPTKPATKPEASAIRTVSLFGPRYARVAVKSNQLRGAVYYLSPGHGGPDPGAVGQYGRYSLAEDEYAYDVTLRLARNLMEHRANVYMLVQDRNDGIRDEAVLRMDTDEVTYPNLPIPLNQVARLRQRVQAGNRLHAQHRGAYQRLLIIHVDSRSVSQNIDVFFYHHEKSAAGKKLAKTLQRTFSARYHQNQPGRGYVGSVSTRSSLYEVRNSHPASVFIELGNIRNDKDQRRFVIADNRQALANWICQGLIQEYKAR</sequence>
<feature type="domain" description="MurNAc-LAA" evidence="5">
    <location>
        <begin position="167"/>
        <end position="290"/>
    </location>
</feature>
<comment type="caution">
    <text evidence="6">The sequence shown here is derived from an EMBL/GenBank/DDBJ whole genome shotgun (WGS) entry which is preliminary data.</text>
</comment>
<organism evidence="6 7">
    <name type="scientific">Nibrella viscosa</name>
    <dbReference type="NCBI Taxonomy" id="1084524"/>
    <lineage>
        <taxon>Bacteria</taxon>
        <taxon>Pseudomonadati</taxon>
        <taxon>Bacteroidota</taxon>
        <taxon>Cytophagia</taxon>
        <taxon>Cytophagales</taxon>
        <taxon>Spirosomataceae</taxon>
        <taxon>Nibrella</taxon>
    </lineage>
</organism>
<reference evidence="7" key="1">
    <citation type="journal article" date="2019" name="Int. J. Syst. Evol. Microbiol.">
        <title>The Global Catalogue of Microorganisms (GCM) 10K type strain sequencing project: providing services to taxonomists for standard genome sequencing and annotation.</title>
        <authorList>
            <consortium name="The Broad Institute Genomics Platform"/>
            <consortium name="The Broad Institute Genome Sequencing Center for Infectious Disease"/>
            <person name="Wu L."/>
            <person name="Ma J."/>
        </authorList>
    </citation>
    <scope>NUCLEOTIDE SEQUENCE [LARGE SCALE GENOMIC DNA]</scope>
    <source>
        <strain evidence="7">JCM 17925</strain>
    </source>
</reference>
<dbReference type="Pfam" id="PF01520">
    <property type="entry name" value="Amidase_3"/>
    <property type="match status" value="1"/>
</dbReference>
<dbReference type="Proteomes" id="UP001500936">
    <property type="component" value="Unassembled WGS sequence"/>
</dbReference>
<dbReference type="InterPro" id="IPR050695">
    <property type="entry name" value="N-acetylmuramoyl_amidase_3"/>
</dbReference>
<evidence type="ECO:0000259" key="5">
    <source>
        <dbReference type="SMART" id="SM00646"/>
    </source>
</evidence>
<dbReference type="SMART" id="SM00646">
    <property type="entry name" value="Ami_3"/>
    <property type="match status" value="1"/>
</dbReference>
<dbReference type="PANTHER" id="PTHR30404:SF0">
    <property type="entry name" value="N-ACETYLMURAMOYL-L-ALANINE AMIDASE AMIC"/>
    <property type="match status" value="1"/>
</dbReference>
<feature type="chain" id="PRO_5045235128" description="N-acetylmuramoyl-L-alanine amidase" evidence="4">
    <location>
        <begin position="23"/>
        <end position="296"/>
    </location>
</feature>
<gene>
    <name evidence="6" type="ORF">GCM10023187_09300</name>
</gene>
<dbReference type="RefSeq" id="WP_345264418.1">
    <property type="nucleotide sequence ID" value="NZ_BAABHB010000001.1"/>
</dbReference>
<keyword evidence="3" id="KW-0378">Hydrolase</keyword>
<dbReference type="CDD" id="cd02696">
    <property type="entry name" value="MurNAc-LAA"/>
    <property type="match status" value="1"/>
</dbReference>
<evidence type="ECO:0000256" key="1">
    <source>
        <dbReference type="ARBA" id="ARBA00001561"/>
    </source>
</evidence>
<proteinExistence type="predicted"/>
<dbReference type="Gene3D" id="3.40.630.40">
    <property type="entry name" value="Zn-dependent exopeptidases"/>
    <property type="match status" value="1"/>
</dbReference>
<keyword evidence="7" id="KW-1185">Reference proteome</keyword>
<evidence type="ECO:0000256" key="4">
    <source>
        <dbReference type="SAM" id="SignalP"/>
    </source>
</evidence>